<keyword evidence="2" id="KW-0547">Nucleotide-binding</keyword>
<feature type="binding site" evidence="2">
    <location>
        <begin position="232"/>
        <end position="239"/>
    </location>
    <ligand>
        <name>ATP</name>
        <dbReference type="ChEBI" id="CHEBI:30616"/>
    </ligand>
</feature>
<feature type="domain" description="Fido" evidence="3">
    <location>
        <begin position="132"/>
        <end position="288"/>
    </location>
</feature>
<evidence type="ECO:0000313" key="5">
    <source>
        <dbReference type="Proteomes" id="UP001303160"/>
    </source>
</evidence>
<dbReference type="InterPro" id="IPR040198">
    <property type="entry name" value="Fido_containing"/>
</dbReference>
<accession>A0AAN6XCD1</accession>
<reference evidence="4" key="2">
    <citation type="submission" date="2023-05" db="EMBL/GenBank/DDBJ databases">
        <authorList>
            <consortium name="Lawrence Berkeley National Laboratory"/>
            <person name="Steindorff A."/>
            <person name="Hensen N."/>
            <person name="Bonometti L."/>
            <person name="Westerberg I."/>
            <person name="Brannstrom I.O."/>
            <person name="Guillou S."/>
            <person name="Cros-Aarteil S."/>
            <person name="Calhoun S."/>
            <person name="Haridas S."/>
            <person name="Kuo A."/>
            <person name="Mondo S."/>
            <person name="Pangilinan J."/>
            <person name="Riley R."/>
            <person name="Labutti K."/>
            <person name="Andreopoulos B."/>
            <person name="Lipzen A."/>
            <person name="Chen C."/>
            <person name="Yanf M."/>
            <person name="Daum C."/>
            <person name="Ng V."/>
            <person name="Clum A."/>
            <person name="Ohm R."/>
            <person name="Martin F."/>
            <person name="Silar P."/>
            <person name="Natvig D."/>
            <person name="Lalanne C."/>
            <person name="Gautier V."/>
            <person name="Ament-Velasquez S.L."/>
            <person name="Kruys A."/>
            <person name="Hutchinson M.I."/>
            <person name="Powell A.J."/>
            <person name="Barry K."/>
            <person name="Miller A.N."/>
            <person name="Grigoriev I.V."/>
            <person name="Debuchy R."/>
            <person name="Gladieux P."/>
            <person name="Thoren M.H."/>
            <person name="Johannesson H."/>
        </authorList>
    </citation>
    <scope>NUCLEOTIDE SEQUENCE</scope>
    <source>
        <strain evidence="4">CBS 315.58</strain>
    </source>
</reference>
<proteinExistence type="predicted"/>
<reference evidence="4" key="1">
    <citation type="journal article" date="2023" name="Mol. Phylogenet. Evol.">
        <title>Genome-scale phylogeny and comparative genomics of the fungal order Sordariales.</title>
        <authorList>
            <person name="Hensen N."/>
            <person name="Bonometti L."/>
            <person name="Westerberg I."/>
            <person name="Brannstrom I.O."/>
            <person name="Guillou S."/>
            <person name="Cros-Aarteil S."/>
            <person name="Calhoun S."/>
            <person name="Haridas S."/>
            <person name="Kuo A."/>
            <person name="Mondo S."/>
            <person name="Pangilinan J."/>
            <person name="Riley R."/>
            <person name="LaButti K."/>
            <person name="Andreopoulos B."/>
            <person name="Lipzen A."/>
            <person name="Chen C."/>
            <person name="Yan M."/>
            <person name="Daum C."/>
            <person name="Ng V."/>
            <person name="Clum A."/>
            <person name="Steindorff A."/>
            <person name="Ohm R.A."/>
            <person name="Martin F."/>
            <person name="Silar P."/>
            <person name="Natvig D.O."/>
            <person name="Lalanne C."/>
            <person name="Gautier V."/>
            <person name="Ament-Velasquez S.L."/>
            <person name="Kruys A."/>
            <person name="Hutchinson M.I."/>
            <person name="Powell A.J."/>
            <person name="Barry K."/>
            <person name="Miller A.N."/>
            <person name="Grigoriev I.V."/>
            <person name="Debuchy R."/>
            <person name="Gladieux P."/>
            <person name="Hiltunen Thoren M."/>
            <person name="Johannesson H."/>
        </authorList>
    </citation>
    <scope>NUCLEOTIDE SEQUENCE</scope>
    <source>
        <strain evidence="4">CBS 315.58</strain>
    </source>
</reference>
<gene>
    <name evidence="4" type="ORF">QBC40DRAFT_184427</name>
</gene>
<sequence>MSTTQDSESSWISRLNGVIPSPRHLSHQPSPSSLESSITASIYGSNRIETAGTTFSITAELCRHVFRRSNPAMTSVDTPAEFPTHSHRAVVDDLALTGRKPADLTRAYKEVTQHAQAFMYLTKHIILCNQPWSEELILETHRLLCSQLSQTITESDEIGAGQYRTHEVAVKYDLKDGGRPKTTLCMRAKVVPRYMKELVDMLNQDGARAYSEPYEHATRYHHRFVFIHPFGDGNGRMGRLVLNVLLLKYAGHVVIYAIEKAAQKEYIDMVSRASKIFHEEDMEVELEDQTWHEEFAGRLKQKFDRR</sequence>
<dbReference type="PROSITE" id="PS51459">
    <property type="entry name" value="FIDO"/>
    <property type="match status" value="1"/>
</dbReference>
<dbReference type="InterPro" id="IPR036597">
    <property type="entry name" value="Fido-like_dom_sf"/>
</dbReference>
<evidence type="ECO:0000256" key="2">
    <source>
        <dbReference type="PIRSR" id="PIRSR640198-2"/>
    </source>
</evidence>
<protein>
    <submittedName>
        <fullName evidence="4">Fido domain-containing protein</fullName>
    </submittedName>
</protein>
<name>A0AAN6XCD1_9PEZI</name>
<dbReference type="GO" id="GO:0005524">
    <property type="term" value="F:ATP binding"/>
    <property type="evidence" value="ECO:0007669"/>
    <property type="project" value="UniProtKB-KW"/>
</dbReference>
<organism evidence="4 5">
    <name type="scientific">Triangularia verruculosa</name>
    <dbReference type="NCBI Taxonomy" id="2587418"/>
    <lineage>
        <taxon>Eukaryota</taxon>
        <taxon>Fungi</taxon>
        <taxon>Dikarya</taxon>
        <taxon>Ascomycota</taxon>
        <taxon>Pezizomycotina</taxon>
        <taxon>Sordariomycetes</taxon>
        <taxon>Sordariomycetidae</taxon>
        <taxon>Sordariales</taxon>
        <taxon>Podosporaceae</taxon>
        <taxon>Triangularia</taxon>
    </lineage>
</organism>
<dbReference type="SUPFAM" id="SSF140931">
    <property type="entry name" value="Fic-like"/>
    <property type="match status" value="1"/>
</dbReference>
<dbReference type="Proteomes" id="UP001303160">
    <property type="component" value="Unassembled WGS sequence"/>
</dbReference>
<keyword evidence="2" id="KW-0067">ATP-binding</keyword>
<comment type="caution">
    <text evidence="4">The sequence shown here is derived from an EMBL/GenBank/DDBJ whole genome shotgun (WGS) entry which is preliminary data.</text>
</comment>
<feature type="active site" evidence="1">
    <location>
        <position position="228"/>
    </location>
</feature>
<evidence type="ECO:0000259" key="3">
    <source>
        <dbReference type="PROSITE" id="PS51459"/>
    </source>
</evidence>
<dbReference type="AlphaFoldDB" id="A0AAN6XCD1"/>
<dbReference type="PANTHER" id="PTHR13504:SF38">
    <property type="entry name" value="FIDO DOMAIN-CONTAINING PROTEIN"/>
    <property type="match status" value="1"/>
</dbReference>
<dbReference type="PANTHER" id="PTHR13504">
    <property type="entry name" value="FIDO DOMAIN-CONTAINING PROTEIN DDB_G0283145"/>
    <property type="match status" value="1"/>
</dbReference>
<evidence type="ECO:0000256" key="1">
    <source>
        <dbReference type="PIRSR" id="PIRSR640198-1"/>
    </source>
</evidence>
<dbReference type="EMBL" id="MU863995">
    <property type="protein sequence ID" value="KAK4196022.1"/>
    <property type="molecule type" value="Genomic_DNA"/>
</dbReference>
<keyword evidence="5" id="KW-1185">Reference proteome</keyword>
<dbReference type="Gene3D" id="1.10.3290.10">
    <property type="entry name" value="Fido-like domain"/>
    <property type="match status" value="1"/>
</dbReference>
<evidence type="ECO:0000313" key="4">
    <source>
        <dbReference type="EMBL" id="KAK4196022.1"/>
    </source>
</evidence>
<dbReference type="InterPro" id="IPR003812">
    <property type="entry name" value="Fido"/>
</dbReference>
<dbReference type="Pfam" id="PF02661">
    <property type="entry name" value="Fic"/>
    <property type="match status" value="1"/>
</dbReference>